<dbReference type="RefSeq" id="WP_052036989.1">
    <property type="nucleotide sequence ID" value="NZ_JAEMUK010000003.1"/>
</dbReference>
<dbReference type="AlphaFoldDB" id="A0A8I1GEN2"/>
<sequence length="197" mass="22093">MKKLDEHGAMNSDEYEQREIRFAPQTFRVRGDGSFEYLERNEQGQCRPAPEPEWQIVHRETSKMSYANCATSEPSPSDLYTLDDACARFFPGLGVTPSDLRSLAKRKRLALVSICRKKFVRGEDLKEMVLCLAEQNRRASGLKSEKAGNRNGSSSTQAEKSARASIERMLMERPAPSKSTSKANTHPAAAVIPLRSR</sequence>
<protein>
    <submittedName>
        <fullName evidence="2">Uncharacterized protein</fullName>
    </submittedName>
</protein>
<gene>
    <name evidence="2" type="ORF">JDN41_01630</name>
</gene>
<dbReference type="EMBL" id="JAEMUK010000003">
    <property type="protein sequence ID" value="MBJ7542256.1"/>
    <property type="molecule type" value="Genomic_DNA"/>
</dbReference>
<proteinExistence type="predicted"/>
<feature type="compositionally biased region" description="Polar residues" evidence="1">
    <location>
        <begin position="150"/>
        <end position="159"/>
    </location>
</feature>
<feature type="region of interest" description="Disordered" evidence="1">
    <location>
        <begin position="140"/>
        <end position="197"/>
    </location>
</feature>
<accession>A0A8I1GEN2</accession>
<evidence type="ECO:0000313" key="2">
    <source>
        <dbReference type="EMBL" id="MBJ7542256.1"/>
    </source>
</evidence>
<keyword evidence="3" id="KW-1185">Reference proteome</keyword>
<name>A0A8I1GEN2_9HYPH</name>
<evidence type="ECO:0000313" key="3">
    <source>
        <dbReference type="Proteomes" id="UP000623250"/>
    </source>
</evidence>
<dbReference type="Proteomes" id="UP000623250">
    <property type="component" value="Unassembled WGS sequence"/>
</dbReference>
<organism evidence="2 3">
    <name type="scientific">Rhodomicrobium udaipurense</name>
    <dbReference type="NCBI Taxonomy" id="1202716"/>
    <lineage>
        <taxon>Bacteria</taxon>
        <taxon>Pseudomonadati</taxon>
        <taxon>Pseudomonadota</taxon>
        <taxon>Alphaproteobacteria</taxon>
        <taxon>Hyphomicrobiales</taxon>
        <taxon>Hyphomicrobiaceae</taxon>
        <taxon>Rhodomicrobium</taxon>
    </lineage>
</organism>
<comment type="caution">
    <text evidence="2">The sequence shown here is derived from an EMBL/GenBank/DDBJ whole genome shotgun (WGS) entry which is preliminary data.</text>
</comment>
<reference evidence="2 3" key="1">
    <citation type="submission" date="2020-12" db="EMBL/GenBank/DDBJ databases">
        <title>Revised draft genomes of Rhodomicrobium vannielii ATCC 17100 and Rhodomicrobium udaipurense JA643.</title>
        <authorList>
            <person name="Conners E.M."/>
            <person name="Davenport E.J."/>
            <person name="Bose A."/>
        </authorList>
    </citation>
    <scope>NUCLEOTIDE SEQUENCE [LARGE SCALE GENOMIC DNA]</scope>
    <source>
        <strain evidence="2 3">JA643</strain>
    </source>
</reference>
<feature type="compositionally biased region" description="Basic and acidic residues" evidence="1">
    <location>
        <begin position="160"/>
        <end position="171"/>
    </location>
</feature>
<evidence type="ECO:0000256" key="1">
    <source>
        <dbReference type="SAM" id="MobiDB-lite"/>
    </source>
</evidence>